<sequence>MTLPAPASSSFITPPTNITSPNLVLTPLTATDVPELYELATLDDHAVYKWLPYGPFATQAEYADFVDRSFIQDRAVQSFVIWEKATNKRIGHIALMTMVPDNRRLEIGHIWLAPLPTLRRRGLASEAAYLMIRLSFEMAEQGIGFVVQRCEWKAHHDNIPSHKTAEGLGFVREGTLRKHMFVRGAVRNTVYFSITDDEWPAVREKNTLRFGFVDEKPEAAHAS</sequence>
<gene>
    <name evidence="2" type="ORF">HDU87_007961</name>
</gene>
<reference evidence="2" key="1">
    <citation type="submission" date="2020-05" db="EMBL/GenBank/DDBJ databases">
        <title>Phylogenomic resolution of chytrid fungi.</title>
        <authorList>
            <person name="Stajich J.E."/>
            <person name="Amses K."/>
            <person name="Simmons R."/>
            <person name="Seto K."/>
            <person name="Myers J."/>
            <person name="Bonds A."/>
            <person name="Quandt C.A."/>
            <person name="Barry K."/>
            <person name="Liu P."/>
            <person name="Grigoriev I."/>
            <person name="Longcore J.E."/>
            <person name="James T.Y."/>
        </authorList>
    </citation>
    <scope>NUCLEOTIDE SEQUENCE</scope>
    <source>
        <strain evidence="2">JEL0379</strain>
    </source>
</reference>
<dbReference type="InterPro" id="IPR016181">
    <property type="entry name" value="Acyl_CoA_acyltransferase"/>
</dbReference>
<dbReference type="Pfam" id="PF13302">
    <property type="entry name" value="Acetyltransf_3"/>
    <property type="match status" value="1"/>
</dbReference>
<dbReference type="SUPFAM" id="SSF55729">
    <property type="entry name" value="Acyl-CoA N-acyltransferases (Nat)"/>
    <property type="match status" value="1"/>
</dbReference>
<name>A0AAD5TRY3_9FUNG</name>
<dbReference type="Proteomes" id="UP001212152">
    <property type="component" value="Unassembled WGS sequence"/>
</dbReference>
<keyword evidence="3" id="KW-1185">Reference proteome</keyword>
<dbReference type="PROSITE" id="PS51186">
    <property type="entry name" value="GNAT"/>
    <property type="match status" value="1"/>
</dbReference>
<dbReference type="InterPro" id="IPR051908">
    <property type="entry name" value="Ribosomal_N-acetyltransferase"/>
</dbReference>
<accession>A0AAD5TRY3</accession>
<evidence type="ECO:0000313" key="3">
    <source>
        <dbReference type="Proteomes" id="UP001212152"/>
    </source>
</evidence>
<dbReference type="GO" id="GO:0008999">
    <property type="term" value="F:protein-N-terminal-alanine acetyltransferase activity"/>
    <property type="evidence" value="ECO:0007669"/>
    <property type="project" value="TreeGrafter"/>
</dbReference>
<feature type="domain" description="N-acetyltransferase" evidence="1">
    <location>
        <begin position="23"/>
        <end position="197"/>
    </location>
</feature>
<evidence type="ECO:0000259" key="1">
    <source>
        <dbReference type="PROSITE" id="PS51186"/>
    </source>
</evidence>
<dbReference type="PANTHER" id="PTHR43441">
    <property type="entry name" value="RIBOSOMAL-PROTEIN-SERINE ACETYLTRANSFERASE"/>
    <property type="match status" value="1"/>
</dbReference>
<organism evidence="2 3">
    <name type="scientific">Geranomyces variabilis</name>
    <dbReference type="NCBI Taxonomy" id="109894"/>
    <lineage>
        <taxon>Eukaryota</taxon>
        <taxon>Fungi</taxon>
        <taxon>Fungi incertae sedis</taxon>
        <taxon>Chytridiomycota</taxon>
        <taxon>Chytridiomycota incertae sedis</taxon>
        <taxon>Chytridiomycetes</taxon>
        <taxon>Spizellomycetales</taxon>
        <taxon>Powellomycetaceae</taxon>
        <taxon>Geranomyces</taxon>
    </lineage>
</organism>
<evidence type="ECO:0000313" key="2">
    <source>
        <dbReference type="EMBL" id="KAJ3182623.1"/>
    </source>
</evidence>
<protein>
    <recommendedName>
        <fullName evidence="1">N-acetyltransferase domain-containing protein</fullName>
    </recommendedName>
</protein>
<dbReference type="AlphaFoldDB" id="A0AAD5TRY3"/>
<dbReference type="PANTHER" id="PTHR43441:SF2">
    <property type="entry name" value="FAMILY ACETYLTRANSFERASE, PUTATIVE (AFU_ORTHOLOGUE AFUA_7G00850)-RELATED"/>
    <property type="match status" value="1"/>
</dbReference>
<dbReference type="Gene3D" id="3.40.630.30">
    <property type="match status" value="1"/>
</dbReference>
<dbReference type="GO" id="GO:1990189">
    <property type="term" value="F:protein N-terminal-serine acetyltransferase activity"/>
    <property type="evidence" value="ECO:0007669"/>
    <property type="project" value="TreeGrafter"/>
</dbReference>
<comment type="caution">
    <text evidence="2">The sequence shown here is derived from an EMBL/GenBank/DDBJ whole genome shotgun (WGS) entry which is preliminary data.</text>
</comment>
<proteinExistence type="predicted"/>
<dbReference type="EMBL" id="JADGJQ010000008">
    <property type="protein sequence ID" value="KAJ3182623.1"/>
    <property type="molecule type" value="Genomic_DNA"/>
</dbReference>
<dbReference type="InterPro" id="IPR000182">
    <property type="entry name" value="GNAT_dom"/>
</dbReference>